<proteinExistence type="predicted"/>
<dbReference type="Gene3D" id="2.120.10.30">
    <property type="entry name" value="TolB, C-terminal domain"/>
    <property type="match status" value="1"/>
</dbReference>
<dbReference type="SUPFAM" id="SSF101898">
    <property type="entry name" value="NHL repeat"/>
    <property type="match status" value="1"/>
</dbReference>
<sequence length="219" mass="24981">MPWDIAVTKSGDLVYTDYADHTVNIVKGKNIDVQELIRLQQWKPVSVFFPSSGDLLLIMDSDDNKQTKVLRYSDYKENQSIQFNEKGQPLYSSDGNIKYIGIQYNRNRDICVSDCAAHSVVVVNKSGSMRFIYPQDGYSTTEQIFNPYGITTNSQGRILTADYNNDRIHILDQDGQFLRYIDNCDIKNPWGLCLDTKGNLIVAQNKSSKIKKISYSKPK</sequence>
<dbReference type="InterPro" id="IPR001258">
    <property type="entry name" value="NHL_repeat"/>
</dbReference>
<organism evidence="2">
    <name type="scientific">Magallana gigas</name>
    <name type="common">Pacific oyster</name>
    <name type="synonym">Crassostrea gigas</name>
    <dbReference type="NCBI Taxonomy" id="29159"/>
    <lineage>
        <taxon>Eukaryota</taxon>
        <taxon>Metazoa</taxon>
        <taxon>Spiralia</taxon>
        <taxon>Lophotrochozoa</taxon>
        <taxon>Mollusca</taxon>
        <taxon>Bivalvia</taxon>
        <taxon>Autobranchia</taxon>
        <taxon>Pteriomorphia</taxon>
        <taxon>Ostreida</taxon>
        <taxon>Ostreoidea</taxon>
        <taxon>Ostreidae</taxon>
        <taxon>Magallana</taxon>
    </lineage>
</organism>
<dbReference type="PANTHER" id="PTHR24104">
    <property type="entry name" value="E3 UBIQUITIN-PROTEIN LIGASE NHLRC1-RELATED"/>
    <property type="match status" value="1"/>
</dbReference>
<accession>K1QPG5</accession>
<dbReference type="HOGENOM" id="CLU_007742_4_0_1"/>
<evidence type="ECO:0000256" key="1">
    <source>
        <dbReference type="ARBA" id="ARBA00022737"/>
    </source>
</evidence>
<dbReference type="PANTHER" id="PTHR24104:SF25">
    <property type="entry name" value="PROTEIN LIN-41"/>
    <property type="match status" value="1"/>
</dbReference>
<dbReference type="InterPro" id="IPR011042">
    <property type="entry name" value="6-blade_b-propeller_TolB-like"/>
</dbReference>
<dbReference type="GO" id="GO:0008270">
    <property type="term" value="F:zinc ion binding"/>
    <property type="evidence" value="ECO:0007669"/>
    <property type="project" value="UniProtKB-KW"/>
</dbReference>
<dbReference type="PROSITE" id="PS51125">
    <property type="entry name" value="NHL"/>
    <property type="match status" value="1"/>
</dbReference>
<dbReference type="InParanoid" id="K1QPG5"/>
<gene>
    <name evidence="2" type="ORF">CGI_10022175</name>
</gene>
<dbReference type="GO" id="GO:0061630">
    <property type="term" value="F:ubiquitin protein ligase activity"/>
    <property type="evidence" value="ECO:0007669"/>
    <property type="project" value="TreeGrafter"/>
</dbReference>
<evidence type="ECO:0000313" key="2">
    <source>
        <dbReference type="EMBL" id="EKC35753.1"/>
    </source>
</evidence>
<dbReference type="AlphaFoldDB" id="K1QPG5"/>
<dbReference type="GO" id="GO:0000209">
    <property type="term" value="P:protein polyubiquitination"/>
    <property type="evidence" value="ECO:0007669"/>
    <property type="project" value="TreeGrafter"/>
</dbReference>
<reference evidence="2" key="1">
    <citation type="journal article" date="2012" name="Nature">
        <title>The oyster genome reveals stress adaptation and complexity of shell formation.</title>
        <authorList>
            <person name="Zhang G."/>
            <person name="Fang X."/>
            <person name="Guo X."/>
            <person name="Li L."/>
            <person name="Luo R."/>
            <person name="Xu F."/>
            <person name="Yang P."/>
            <person name="Zhang L."/>
            <person name="Wang X."/>
            <person name="Qi H."/>
            <person name="Xiong Z."/>
            <person name="Que H."/>
            <person name="Xie Y."/>
            <person name="Holland P.W."/>
            <person name="Paps J."/>
            <person name="Zhu Y."/>
            <person name="Wu F."/>
            <person name="Chen Y."/>
            <person name="Wang J."/>
            <person name="Peng C."/>
            <person name="Meng J."/>
            <person name="Yang L."/>
            <person name="Liu J."/>
            <person name="Wen B."/>
            <person name="Zhang N."/>
            <person name="Huang Z."/>
            <person name="Zhu Q."/>
            <person name="Feng Y."/>
            <person name="Mount A."/>
            <person name="Hedgecock D."/>
            <person name="Xu Z."/>
            <person name="Liu Y."/>
            <person name="Domazet-Loso T."/>
            <person name="Du Y."/>
            <person name="Sun X."/>
            <person name="Zhang S."/>
            <person name="Liu B."/>
            <person name="Cheng P."/>
            <person name="Jiang X."/>
            <person name="Li J."/>
            <person name="Fan D."/>
            <person name="Wang W."/>
            <person name="Fu W."/>
            <person name="Wang T."/>
            <person name="Wang B."/>
            <person name="Zhang J."/>
            <person name="Peng Z."/>
            <person name="Li Y."/>
            <person name="Li N."/>
            <person name="Wang J."/>
            <person name="Chen M."/>
            <person name="He Y."/>
            <person name="Tan F."/>
            <person name="Song X."/>
            <person name="Zheng Q."/>
            <person name="Huang R."/>
            <person name="Yang H."/>
            <person name="Du X."/>
            <person name="Chen L."/>
            <person name="Yang M."/>
            <person name="Gaffney P.M."/>
            <person name="Wang S."/>
            <person name="Luo L."/>
            <person name="She Z."/>
            <person name="Ming Y."/>
            <person name="Huang W."/>
            <person name="Zhang S."/>
            <person name="Huang B."/>
            <person name="Zhang Y."/>
            <person name="Qu T."/>
            <person name="Ni P."/>
            <person name="Miao G."/>
            <person name="Wang J."/>
            <person name="Wang Q."/>
            <person name="Steinberg C.E."/>
            <person name="Wang H."/>
            <person name="Li N."/>
            <person name="Qian L."/>
            <person name="Zhang G."/>
            <person name="Li Y."/>
            <person name="Yang H."/>
            <person name="Liu X."/>
            <person name="Wang J."/>
            <person name="Yin Y."/>
            <person name="Wang J."/>
        </authorList>
    </citation>
    <scope>NUCLEOTIDE SEQUENCE [LARGE SCALE GENOMIC DNA]</scope>
    <source>
        <strain evidence="2">05x7-T-G4-1.051#20</strain>
    </source>
</reference>
<dbReference type="GO" id="GO:0043161">
    <property type="term" value="P:proteasome-mediated ubiquitin-dependent protein catabolic process"/>
    <property type="evidence" value="ECO:0007669"/>
    <property type="project" value="TreeGrafter"/>
</dbReference>
<keyword evidence="1" id="KW-0677">Repeat</keyword>
<dbReference type="InterPro" id="IPR050952">
    <property type="entry name" value="TRIM-NHL_E3_ligases"/>
</dbReference>
<protein>
    <submittedName>
        <fullName evidence="2">Tripartite motif-containing protein 2</fullName>
    </submittedName>
</protein>
<dbReference type="EMBL" id="JH816972">
    <property type="protein sequence ID" value="EKC35753.1"/>
    <property type="molecule type" value="Genomic_DNA"/>
</dbReference>
<name>K1QPG5_MAGGI</name>